<dbReference type="Gene3D" id="3.40.630.30">
    <property type="match status" value="1"/>
</dbReference>
<dbReference type="Pfam" id="PF13302">
    <property type="entry name" value="Acetyltransf_3"/>
    <property type="match status" value="1"/>
</dbReference>
<evidence type="ECO:0000259" key="4">
    <source>
        <dbReference type="PROSITE" id="PS51186"/>
    </source>
</evidence>
<dbReference type="KEGG" id="bfm:BP422_18690"/>
<evidence type="ECO:0000313" key="5">
    <source>
        <dbReference type="EMBL" id="ASJ55394.1"/>
    </source>
</evidence>
<name>A0A220MJT1_9BACL</name>
<dbReference type="AlphaFoldDB" id="A0A220MJT1"/>
<reference evidence="5 6" key="1">
    <citation type="submission" date="2016-11" db="EMBL/GenBank/DDBJ databases">
        <authorList>
            <person name="Jaros S."/>
            <person name="Januszkiewicz K."/>
            <person name="Wedrychowicz H."/>
        </authorList>
    </citation>
    <scope>NUCLEOTIDE SEQUENCE [LARGE SCALE GENOMIC DNA]</scope>
    <source>
        <strain evidence="5 6">NF2</strain>
    </source>
</reference>
<dbReference type="InterPro" id="IPR000182">
    <property type="entry name" value="GNAT_dom"/>
</dbReference>
<evidence type="ECO:0000256" key="2">
    <source>
        <dbReference type="ARBA" id="ARBA00023315"/>
    </source>
</evidence>
<dbReference type="Proteomes" id="UP000197781">
    <property type="component" value="Chromosome"/>
</dbReference>
<dbReference type="PANTHER" id="PTHR43792:SF8">
    <property type="entry name" value="[RIBOSOMAL PROTEIN US5]-ALANINE N-ACETYLTRANSFERASE"/>
    <property type="match status" value="1"/>
</dbReference>
<organism evidence="5 6">
    <name type="scientific">Brevibacillus formosus</name>
    <dbReference type="NCBI Taxonomy" id="54913"/>
    <lineage>
        <taxon>Bacteria</taxon>
        <taxon>Bacillati</taxon>
        <taxon>Bacillota</taxon>
        <taxon>Bacilli</taxon>
        <taxon>Bacillales</taxon>
        <taxon>Paenibacillaceae</taxon>
        <taxon>Brevibacillus</taxon>
    </lineage>
</organism>
<gene>
    <name evidence="5" type="ORF">BP422_18690</name>
</gene>
<dbReference type="InterPro" id="IPR051531">
    <property type="entry name" value="N-acetyltransferase"/>
</dbReference>
<proteinExistence type="inferred from homology"/>
<evidence type="ECO:0000313" key="6">
    <source>
        <dbReference type="Proteomes" id="UP000197781"/>
    </source>
</evidence>
<dbReference type="EMBL" id="CP018145">
    <property type="protein sequence ID" value="ASJ55394.1"/>
    <property type="molecule type" value="Genomic_DNA"/>
</dbReference>
<dbReference type="PROSITE" id="PS51186">
    <property type="entry name" value="GNAT"/>
    <property type="match status" value="1"/>
</dbReference>
<keyword evidence="2" id="KW-0012">Acyltransferase</keyword>
<dbReference type="RefSeq" id="WP_088909064.1">
    <property type="nucleotide sequence ID" value="NZ_CP018145.1"/>
</dbReference>
<sequence length="170" mass="19061">MMIAVEKLSIQDAASLFQFEVRNRAFFEKSVPSRGDAYYQYDHFLRGLQALLDEQAQGISFFGLIKNSQGDILGRMNLVDIEKDEGIGHLGYRVGEDTAGKGVASQALKLFLEGHVPHLNVRMICAKTTPDNISSQKVLLKNGFEHDDMESETPDEFLHYRLRVVKKAAG</sequence>
<accession>A0A220MJT1</accession>
<dbReference type="InterPro" id="IPR016181">
    <property type="entry name" value="Acyl_CoA_acyltransferase"/>
</dbReference>
<feature type="domain" description="N-acetyltransferase" evidence="4">
    <location>
        <begin position="3"/>
        <end position="165"/>
    </location>
</feature>
<dbReference type="SUPFAM" id="SSF55729">
    <property type="entry name" value="Acyl-CoA N-acyltransferases (Nat)"/>
    <property type="match status" value="1"/>
</dbReference>
<evidence type="ECO:0000256" key="1">
    <source>
        <dbReference type="ARBA" id="ARBA00022679"/>
    </source>
</evidence>
<dbReference type="GO" id="GO:0008999">
    <property type="term" value="F:protein-N-terminal-alanine acetyltransferase activity"/>
    <property type="evidence" value="ECO:0007669"/>
    <property type="project" value="TreeGrafter"/>
</dbReference>
<keyword evidence="1 5" id="KW-0808">Transferase</keyword>
<protein>
    <submittedName>
        <fullName evidence="5">GNAT family N-acetyltransferase</fullName>
    </submittedName>
</protein>
<comment type="similarity">
    <text evidence="3">Belongs to the acetyltransferase family. RimJ subfamily.</text>
</comment>
<dbReference type="PANTHER" id="PTHR43792">
    <property type="entry name" value="GNAT FAMILY, PUTATIVE (AFU_ORTHOLOGUE AFUA_3G00765)-RELATED-RELATED"/>
    <property type="match status" value="1"/>
</dbReference>
<evidence type="ECO:0000256" key="3">
    <source>
        <dbReference type="ARBA" id="ARBA00038502"/>
    </source>
</evidence>
<dbReference type="GO" id="GO:0005737">
    <property type="term" value="C:cytoplasm"/>
    <property type="evidence" value="ECO:0007669"/>
    <property type="project" value="TreeGrafter"/>
</dbReference>